<evidence type="ECO:0000313" key="7">
    <source>
        <dbReference type="EMBL" id="MPN10213.1"/>
    </source>
</evidence>
<keyword evidence="4 6" id="KW-1133">Transmembrane helix</keyword>
<dbReference type="GO" id="GO:0005886">
    <property type="term" value="C:plasma membrane"/>
    <property type="evidence" value="ECO:0007669"/>
    <property type="project" value="UniProtKB-SubCell"/>
</dbReference>
<sequence>MIGKFIIGLGSVIAALIALHQKLGRDWWKAPFSIFPSIKEMAAFTVSTNLSGTVKMLVSGSEPLLIGFLLDTQAVALYKIATSITEPLMIPISQFINTTFPEMTRSIVQRKWKELRTLLRRVTLISGVWTLLFSLGMLVLGPWILSIWGQKYVAAYPTMMILLVGYGISNIFYWNRTLLLSFGKANIPLYVLFAGAVIKTALAFVVVPPFGMAAEAWLLSGNFAITVGLMVAIGYSLIRKNERLDQQKAEAAA</sequence>
<proteinExistence type="predicted"/>
<keyword evidence="5 6" id="KW-0472">Membrane</keyword>
<evidence type="ECO:0008006" key="8">
    <source>
        <dbReference type="Google" id="ProtNLM"/>
    </source>
</evidence>
<comment type="caution">
    <text evidence="7">The sequence shown here is derived from an EMBL/GenBank/DDBJ whole genome shotgun (WGS) entry which is preliminary data.</text>
</comment>
<feature type="transmembrane region" description="Helical" evidence="6">
    <location>
        <begin position="187"/>
        <end position="210"/>
    </location>
</feature>
<accession>A0A645FCW8</accession>
<dbReference type="AlphaFoldDB" id="A0A645FCW8"/>
<gene>
    <name evidence="7" type="ORF">SDC9_157508</name>
</gene>
<evidence type="ECO:0000256" key="4">
    <source>
        <dbReference type="ARBA" id="ARBA00022989"/>
    </source>
</evidence>
<evidence type="ECO:0000256" key="6">
    <source>
        <dbReference type="SAM" id="Phobius"/>
    </source>
</evidence>
<feature type="transmembrane region" description="Helical" evidence="6">
    <location>
        <begin position="122"/>
        <end position="148"/>
    </location>
</feature>
<dbReference type="Pfam" id="PF13440">
    <property type="entry name" value="Polysacc_synt_3"/>
    <property type="match status" value="1"/>
</dbReference>
<dbReference type="EMBL" id="VSSQ01056363">
    <property type="protein sequence ID" value="MPN10213.1"/>
    <property type="molecule type" value="Genomic_DNA"/>
</dbReference>
<evidence type="ECO:0000256" key="3">
    <source>
        <dbReference type="ARBA" id="ARBA00022692"/>
    </source>
</evidence>
<dbReference type="PANTHER" id="PTHR30250">
    <property type="entry name" value="PST FAMILY PREDICTED COLANIC ACID TRANSPORTER"/>
    <property type="match status" value="1"/>
</dbReference>
<keyword evidence="3 6" id="KW-0812">Transmembrane</keyword>
<evidence type="ECO:0000256" key="1">
    <source>
        <dbReference type="ARBA" id="ARBA00004651"/>
    </source>
</evidence>
<dbReference type="InterPro" id="IPR050833">
    <property type="entry name" value="Poly_Biosynth_Transport"/>
</dbReference>
<comment type="subcellular location">
    <subcellularLocation>
        <location evidence="1">Cell membrane</location>
        <topology evidence="1">Multi-pass membrane protein</topology>
    </subcellularLocation>
</comment>
<dbReference type="PANTHER" id="PTHR30250:SF11">
    <property type="entry name" value="O-ANTIGEN TRANSPORTER-RELATED"/>
    <property type="match status" value="1"/>
</dbReference>
<keyword evidence="2" id="KW-1003">Cell membrane</keyword>
<reference evidence="7" key="1">
    <citation type="submission" date="2019-08" db="EMBL/GenBank/DDBJ databases">
        <authorList>
            <person name="Kucharzyk K."/>
            <person name="Murdoch R.W."/>
            <person name="Higgins S."/>
            <person name="Loffler F."/>
        </authorList>
    </citation>
    <scope>NUCLEOTIDE SEQUENCE</scope>
</reference>
<organism evidence="7">
    <name type="scientific">bioreactor metagenome</name>
    <dbReference type="NCBI Taxonomy" id="1076179"/>
    <lineage>
        <taxon>unclassified sequences</taxon>
        <taxon>metagenomes</taxon>
        <taxon>ecological metagenomes</taxon>
    </lineage>
</organism>
<evidence type="ECO:0000256" key="2">
    <source>
        <dbReference type="ARBA" id="ARBA00022475"/>
    </source>
</evidence>
<name>A0A645FCW8_9ZZZZ</name>
<feature type="transmembrane region" description="Helical" evidence="6">
    <location>
        <begin position="154"/>
        <end position="175"/>
    </location>
</feature>
<protein>
    <recommendedName>
        <fullName evidence="8">Polysaccharide biosynthesis protein C-terminal domain-containing protein</fullName>
    </recommendedName>
</protein>
<evidence type="ECO:0000256" key="5">
    <source>
        <dbReference type="ARBA" id="ARBA00023136"/>
    </source>
</evidence>
<feature type="transmembrane region" description="Helical" evidence="6">
    <location>
        <begin position="216"/>
        <end position="238"/>
    </location>
</feature>